<gene>
    <name evidence="1" type="ORF">NPIL_128261</name>
</gene>
<comment type="caution">
    <text evidence="1">The sequence shown here is derived from an EMBL/GenBank/DDBJ whole genome shotgun (WGS) entry which is preliminary data.</text>
</comment>
<dbReference type="Proteomes" id="UP000887013">
    <property type="component" value="Unassembled WGS sequence"/>
</dbReference>
<proteinExistence type="predicted"/>
<evidence type="ECO:0000313" key="2">
    <source>
        <dbReference type="Proteomes" id="UP000887013"/>
    </source>
</evidence>
<organism evidence="1 2">
    <name type="scientific">Nephila pilipes</name>
    <name type="common">Giant wood spider</name>
    <name type="synonym">Nephila maculata</name>
    <dbReference type="NCBI Taxonomy" id="299642"/>
    <lineage>
        <taxon>Eukaryota</taxon>
        <taxon>Metazoa</taxon>
        <taxon>Ecdysozoa</taxon>
        <taxon>Arthropoda</taxon>
        <taxon>Chelicerata</taxon>
        <taxon>Arachnida</taxon>
        <taxon>Araneae</taxon>
        <taxon>Araneomorphae</taxon>
        <taxon>Entelegynae</taxon>
        <taxon>Araneoidea</taxon>
        <taxon>Nephilidae</taxon>
        <taxon>Nephila</taxon>
    </lineage>
</organism>
<sequence length="123" mass="13863">MILEHAYYSHIFSRQKADQEISQVIQRCIGNIGKWPKDDPPSTVVPLPCANVKKYEASRFVNTKLLSLAASSVCCGDSNRILTMHSERVLDTSYDMKEDTILCNLEEDEAPVSVRSKSCQVRI</sequence>
<evidence type="ECO:0000313" key="1">
    <source>
        <dbReference type="EMBL" id="GFU09343.1"/>
    </source>
</evidence>
<name>A0A8X6UFK9_NEPPI</name>
<protein>
    <submittedName>
        <fullName evidence="1">Uncharacterized protein</fullName>
    </submittedName>
</protein>
<accession>A0A8X6UFK9</accession>
<dbReference type="EMBL" id="BMAW01028832">
    <property type="protein sequence ID" value="GFU09343.1"/>
    <property type="molecule type" value="Genomic_DNA"/>
</dbReference>
<keyword evidence="2" id="KW-1185">Reference proteome</keyword>
<dbReference type="AlphaFoldDB" id="A0A8X6UFK9"/>
<reference evidence="1" key="1">
    <citation type="submission" date="2020-08" db="EMBL/GenBank/DDBJ databases">
        <title>Multicomponent nature underlies the extraordinary mechanical properties of spider dragline silk.</title>
        <authorList>
            <person name="Kono N."/>
            <person name="Nakamura H."/>
            <person name="Mori M."/>
            <person name="Yoshida Y."/>
            <person name="Ohtoshi R."/>
            <person name="Malay A.D."/>
            <person name="Moran D.A.P."/>
            <person name="Tomita M."/>
            <person name="Numata K."/>
            <person name="Arakawa K."/>
        </authorList>
    </citation>
    <scope>NUCLEOTIDE SEQUENCE</scope>
</reference>